<evidence type="ECO:0000259" key="1">
    <source>
        <dbReference type="PROSITE" id="PS50017"/>
    </source>
</evidence>
<dbReference type="PROSITE" id="PS50053">
    <property type="entry name" value="UBIQUITIN_2"/>
    <property type="match status" value="1"/>
</dbReference>
<reference evidence="3 4" key="1">
    <citation type="journal article" date="2013" name="Nature">
        <title>Insights into bilaterian evolution from three spiralian genomes.</title>
        <authorList>
            <person name="Simakov O."/>
            <person name="Marletaz F."/>
            <person name="Cho S.J."/>
            <person name="Edsinger-Gonzales E."/>
            <person name="Havlak P."/>
            <person name="Hellsten U."/>
            <person name="Kuo D.H."/>
            <person name="Larsson T."/>
            <person name="Lv J."/>
            <person name="Arendt D."/>
            <person name="Savage R."/>
            <person name="Osoegawa K."/>
            <person name="de Jong P."/>
            <person name="Grimwood J."/>
            <person name="Chapman J.A."/>
            <person name="Shapiro H."/>
            <person name="Aerts A."/>
            <person name="Otillar R.P."/>
            <person name="Terry A.Y."/>
            <person name="Boore J.L."/>
            <person name="Grigoriev I.V."/>
            <person name="Lindberg D.R."/>
            <person name="Seaver E.C."/>
            <person name="Weisblat D.A."/>
            <person name="Putnam N.H."/>
            <person name="Rokhsar D.S."/>
        </authorList>
    </citation>
    <scope>NUCLEOTIDE SEQUENCE [LARGE SCALE GENOMIC DNA]</scope>
</reference>
<dbReference type="HOGENOM" id="CLU_344931_0_0_1"/>
<dbReference type="GeneID" id="20247991"/>
<dbReference type="KEGG" id="lgi:LOTGIDRAFT_229410"/>
<dbReference type="PROSITE" id="PS50017">
    <property type="entry name" value="DEATH_DOMAIN"/>
    <property type="match status" value="1"/>
</dbReference>
<dbReference type="Pfam" id="PF00531">
    <property type="entry name" value="Death"/>
    <property type="match status" value="1"/>
</dbReference>
<dbReference type="SMART" id="SM00005">
    <property type="entry name" value="DEATH"/>
    <property type="match status" value="1"/>
</dbReference>
<dbReference type="CTD" id="20247991"/>
<evidence type="ECO:0000313" key="3">
    <source>
        <dbReference type="EMBL" id="ESO85383.1"/>
    </source>
</evidence>
<dbReference type="Gene3D" id="3.10.20.90">
    <property type="entry name" value="Phosphatidylinositol 3-kinase Catalytic Subunit, Chain A, domain 1"/>
    <property type="match status" value="1"/>
</dbReference>
<dbReference type="OrthoDB" id="6092452at2759"/>
<dbReference type="SUPFAM" id="SSF47986">
    <property type="entry name" value="DEATH domain"/>
    <property type="match status" value="1"/>
</dbReference>
<dbReference type="RefSeq" id="XP_009063631.1">
    <property type="nucleotide sequence ID" value="XM_009065383.1"/>
</dbReference>
<dbReference type="CDD" id="cd01670">
    <property type="entry name" value="Death"/>
    <property type="match status" value="1"/>
</dbReference>
<name>V3Z420_LOTGI</name>
<dbReference type="SUPFAM" id="SSF54236">
    <property type="entry name" value="Ubiquitin-like"/>
    <property type="match status" value="1"/>
</dbReference>
<gene>
    <name evidence="3" type="ORF">LOTGIDRAFT_229410</name>
</gene>
<accession>V3Z420</accession>
<evidence type="ECO:0000313" key="4">
    <source>
        <dbReference type="Proteomes" id="UP000030746"/>
    </source>
</evidence>
<evidence type="ECO:0000259" key="2">
    <source>
        <dbReference type="PROSITE" id="PS50053"/>
    </source>
</evidence>
<feature type="domain" description="Death" evidence="1">
    <location>
        <begin position="733"/>
        <end position="816"/>
    </location>
</feature>
<dbReference type="Pfam" id="PF00240">
    <property type="entry name" value="ubiquitin"/>
    <property type="match status" value="1"/>
</dbReference>
<sequence>MDNLSQSKRNVPNLEAMDLDINSTDCDTSIISTSSIDHLNTSPGMSTFFTSFEEQMNLSENQQDSVQKSSVALSGKIGFLQSISHKSSTSSKKRLSSEHSGCQVNIYDMRNNTFSNGEIINLDVQEQLAIHRIAQFYDFPESCLIPMQYGISGERNPCVVAIREDSSDLTLFLRWESGFVIGRICVTVKNNATPQSLAVDLDRKLNYKETYEKYSPYCFHQKLDSFKNLKEQGVVSGNELIFREIRPITLKCLYRSSPTVDAIYYVNSLTTDTIGDVKLKVFNTMKKEPSSDEIRSLSSPEHIWLTSGNRLYDRDREYIGSPAPSDINNISSGLLGIVDVVINVQSSNCLPVNVLHTEFDGLQKIVISTSMSTAELRYKISTIFHCSPNALKIAIDNKRVTEMSRISNFQGLKRNCMIIASIRQAITINIELEDKTYQVSVMKLDPVLCVKQKLSELTQYETKHIKLIFEDKEPNDHHQIEKAHLKNGSEVHAIHLPKRISVCIRKNGKDPVHLIIDDSQKITPKLLKCFYTDTIRLKPKYYINYHTFGKSLQFVDSKSLDSQGIEDGCKLYATESLNIHKKGKLMNIFDYREDGQIHIINGTIINGNLLKGMDGSVESDNSSEFDSLEKQKEIPGIRLAYPEEVAAFSSNSDDSCDNGNLSNALVKLRMPTPGALVTGNYSSSAIESPAWFPMVKSPFQPHTTITPKLEHISLMSHSITEPILGELPGVVSDKELDKLVSELPGTVWQSFMRQLLPDAEITKQIESHKGNVSEQIFQCLQKWKQREGSKATIKVLQDALKSQELNLISIKIFGMEVQSD</sequence>
<proteinExistence type="predicted"/>
<dbReference type="InterPro" id="IPR000626">
    <property type="entry name" value="Ubiquitin-like_dom"/>
</dbReference>
<organism evidence="3 4">
    <name type="scientific">Lottia gigantea</name>
    <name type="common">Giant owl limpet</name>
    <dbReference type="NCBI Taxonomy" id="225164"/>
    <lineage>
        <taxon>Eukaryota</taxon>
        <taxon>Metazoa</taxon>
        <taxon>Spiralia</taxon>
        <taxon>Lophotrochozoa</taxon>
        <taxon>Mollusca</taxon>
        <taxon>Gastropoda</taxon>
        <taxon>Patellogastropoda</taxon>
        <taxon>Lottioidea</taxon>
        <taxon>Lottiidae</taxon>
        <taxon>Lottia</taxon>
    </lineage>
</organism>
<dbReference type="InterPro" id="IPR000488">
    <property type="entry name" value="Death_dom"/>
</dbReference>
<dbReference type="InterPro" id="IPR011029">
    <property type="entry name" value="DEATH-like_dom_sf"/>
</dbReference>
<protein>
    <recommendedName>
        <fullName evidence="5">Death domain-containing protein</fullName>
    </recommendedName>
</protein>
<evidence type="ECO:0008006" key="5">
    <source>
        <dbReference type="Google" id="ProtNLM"/>
    </source>
</evidence>
<dbReference type="AlphaFoldDB" id="V3Z420"/>
<feature type="domain" description="Ubiquitin-like" evidence="2">
    <location>
        <begin position="426"/>
        <end position="494"/>
    </location>
</feature>
<dbReference type="InterPro" id="IPR029071">
    <property type="entry name" value="Ubiquitin-like_domsf"/>
</dbReference>
<dbReference type="Proteomes" id="UP000030746">
    <property type="component" value="Unassembled WGS sequence"/>
</dbReference>
<dbReference type="GO" id="GO:0007165">
    <property type="term" value="P:signal transduction"/>
    <property type="evidence" value="ECO:0007669"/>
    <property type="project" value="InterPro"/>
</dbReference>
<dbReference type="Gene3D" id="1.10.533.10">
    <property type="entry name" value="Death Domain, Fas"/>
    <property type="match status" value="1"/>
</dbReference>
<keyword evidence="4" id="KW-1185">Reference proteome</keyword>
<dbReference type="EMBL" id="KB203274">
    <property type="protein sequence ID" value="ESO85383.1"/>
    <property type="molecule type" value="Genomic_DNA"/>
</dbReference>
<dbReference type="CDD" id="cd17039">
    <property type="entry name" value="Ubl_ubiquitin_like"/>
    <property type="match status" value="1"/>
</dbReference>